<dbReference type="OrthoDB" id="9805070at2"/>
<keyword evidence="5 7" id="KW-1133">Transmembrane helix</keyword>
<evidence type="ECO:0000313" key="10">
    <source>
        <dbReference type="Proteomes" id="UP000218267"/>
    </source>
</evidence>
<keyword evidence="6 7" id="KW-0472">Membrane</keyword>
<dbReference type="SUPFAM" id="SSF51261">
    <property type="entry name" value="Duplicated hybrid motif"/>
    <property type="match status" value="1"/>
</dbReference>
<dbReference type="KEGG" id="mbas:ALGA_3629"/>
<dbReference type="InterPro" id="IPR016047">
    <property type="entry name" value="M23ase_b-sheet_dom"/>
</dbReference>
<dbReference type="GO" id="GO:0005886">
    <property type="term" value="C:plasma membrane"/>
    <property type="evidence" value="ECO:0007669"/>
    <property type="project" value="UniProtKB-SubCell"/>
</dbReference>
<comment type="similarity">
    <text evidence="2">Belongs to the urea transporter family.</text>
</comment>
<comment type="subcellular location">
    <subcellularLocation>
        <location evidence="1">Cell membrane</location>
        <topology evidence="1">Multi-pass membrane protein</topology>
    </subcellularLocation>
</comment>
<evidence type="ECO:0000256" key="6">
    <source>
        <dbReference type="ARBA" id="ARBA00023136"/>
    </source>
</evidence>
<dbReference type="InterPro" id="IPR029020">
    <property type="entry name" value="Ammonium/urea_transptr"/>
</dbReference>
<feature type="transmembrane region" description="Helical" evidence="7">
    <location>
        <begin position="219"/>
        <end position="238"/>
    </location>
</feature>
<dbReference type="RefSeq" id="WP_096431781.1">
    <property type="nucleotide sequence ID" value="NZ_AP018042.1"/>
</dbReference>
<dbReference type="CDD" id="cd12797">
    <property type="entry name" value="M23_peptidase"/>
    <property type="match status" value="1"/>
</dbReference>
<dbReference type="InterPro" id="IPR004937">
    <property type="entry name" value="Urea_transporter"/>
</dbReference>
<keyword evidence="3" id="KW-1003">Cell membrane</keyword>
<gene>
    <name evidence="9" type="ORF">ALGA_3629</name>
</gene>
<dbReference type="EMBL" id="AP018042">
    <property type="protein sequence ID" value="BAX81921.1"/>
    <property type="molecule type" value="Genomic_DNA"/>
</dbReference>
<evidence type="ECO:0000256" key="3">
    <source>
        <dbReference type="ARBA" id="ARBA00022475"/>
    </source>
</evidence>
<dbReference type="GO" id="GO:0015204">
    <property type="term" value="F:urea transmembrane transporter activity"/>
    <property type="evidence" value="ECO:0007669"/>
    <property type="project" value="InterPro"/>
</dbReference>
<evidence type="ECO:0000256" key="2">
    <source>
        <dbReference type="ARBA" id="ARBA00005914"/>
    </source>
</evidence>
<feature type="transmembrane region" description="Helical" evidence="7">
    <location>
        <begin position="244"/>
        <end position="263"/>
    </location>
</feature>
<feature type="transmembrane region" description="Helical" evidence="7">
    <location>
        <begin position="30"/>
        <end position="60"/>
    </location>
</feature>
<dbReference type="PANTHER" id="PTHR10464:SF4">
    <property type="entry name" value="UREA TRANSPORTER"/>
    <property type="match status" value="1"/>
</dbReference>
<evidence type="ECO:0000259" key="8">
    <source>
        <dbReference type="Pfam" id="PF01551"/>
    </source>
</evidence>
<evidence type="ECO:0000313" key="9">
    <source>
        <dbReference type="EMBL" id="BAX81921.1"/>
    </source>
</evidence>
<proteinExistence type="inferred from homology"/>
<name>A0A1Y1CRQ5_9BACT</name>
<accession>A0A1Y1CRQ5</accession>
<keyword evidence="10" id="KW-1185">Reference proteome</keyword>
<reference evidence="9 10" key="1">
    <citation type="journal article" date="2018" name="Mar. Genomics">
        <title>Complete genome sequence of Marinifilaceae bacterium strain SPP2, isolated from the Antarctic marine sediment.</title>
        <authorList>
            <person name="Watanabe M."/>
            <person name="Kojima H."/>
            <person name="Fukui M."/>
        </authorList>
    </citation>
    <scope>NUCLEOTIDE SEQUENCE [LARGE SCALE GENOMIC DNA]</scope>
    <source>
        <strain evidence="9 10">SPP2</strain>
    </source>
</reference>
<reference evidence="10" key="2">
    <citation type="journal article" date="2020" name="Antonie Van Leeuwenhoek">
        <title>Labilibaculum antarcticum sp. nov., a novel facultative anaerobic, psychrotorelant bacterium isolated from marine sediment of Antarctica.</title>
        <authorList>
            <person name="Watanabe M."/>
            <person name="Kojima H."/>
            <person name="Fukui M."/>
        </authorList>
    </citation>
    <scope>NUCLEOTIDE SEQUENCE [LARGE SCALE GENOMIC DNA]</scope>
    <source>
        <strain evidence="10">SPP2</strain>
    </source>
</reference>
<dbReference type="Pfam" id="PF03253">
    <property type="entry name" value="UT"/>
    <property type="match status" value="1"/>
</dbReference>
<evidence type="ECO:0000256" key="7">
    <source>
        <dbReference type="SAM" id="Phobius"/>
    </source>
</evidence>
<dbReference type="Gene3D" id="1.10.3430.10">
    <property type="entry name" value="Ammonium transporter AmtB like domains"/>
    <property type="match status" value="1"/>
</dbReference>
<dbReference type="Pfam" id="PF01551">
    <property type="entry name" value="Peptidase_M23"/>
    <property type="match status" value="1"/>
</dbReference>
<evidence type="ECO:0000256" key="1">
    <source>
        <dbReference type="ARBA" id="ARBA00004651"/>
    </source>
</evidence>
<dbReference type="Gene3D" id="2.70.70.10">
    <property type="entry name" value="Glucose Permease (Domain IIA)"/>
    <property type="match status" value="1"/>
</dbReference>
<feature type="transmembrane region" description="Helical" evidence="7">
    <location>
        <begin position="120"/>
        <end position="139"/>
    </location>
</feature>
<keyword evidence="4 7" id="KW-0812">Transmembrane</keyword>
<dbReference type="Proteomes" id="UP000218267">
    <property type="component" value="Chromosome"/>
</dbReference>
<sequence length="740" mass="84763">MKELKQNILFFGEATLNSYAQVFFSRNKAFAVLLLVVSFFDPWAGTAGLISILTANLVAFKMGFSTYYIKDGSYGFNSLLVGLGIGLYFQPGLEITVLVILSSILTLFICLFLQGVFTKYALPFLSVPFLLGIWMIMLASSDLTSLGISERGIYEANEMFSLGGLKLVNVYHFIQNWELHESVSIFLKSLGAIFFQSNWLAGLFILIGLLFYSRIAFTFAILGFYIAYFFYILIGVNITELGYTFIGFNFILTSIALGAFYLIPSPYTYLWIILLLPIVVLTTLSSMHWFAPYRLSVYALPFNVVTLLFLYILKLRHQPSGRLQEVQVQHNSPEKNLYYFKSNVQRLSSNVFPDFQLPFIGEWSVTQAHDGEITHKNEWRHAWDFAIRNDQDEQYKNDGDFVEDYYCYNKTILCPADGEIVNILDGIPDNTIGQVNLEQNWGNSLVIRHDYGFYSQLSHFKEGGFKVKKGDMIKKGEVLGICGNSGRSPYPHLHFQFQATPYIGSATLDVTLPHYIKRQENDLCLQSYSKPKQNDKLLRGEIHPLLSQTFGFQSGQKFTLSVESELDSKLLLLEKNWDFEVKSDAIGTTYIQCLRTNSKAFFSVEANVLQFHNYLGNRRSLLYYLYLSCYKVYLGYYQDLNVKAEIPPNQVFNSSKLFLQDFIAPFYIYLKSDYQLKYQNKKEGISSEKIDLRSKIECGYSNKKEHLSCEIKIESSASLQIKINRNGKLIEIKCGNMQAY</sequence>
<dbReference type="InterPro" id="IPR011055">
    <property type="entry name" value="Dup_hybrid_motif"/>
</dbReference>
<feature type="transmembrane region" description="Helical" evidence="7">
    <location>
        <begin position="72"/>
        <end position="89"/>
    </location>
</feature>
<dbReference type="AlphaFoldDB" id="A0A1Y1CRQ5"/>
<feature type="transmembrane region" description="Helical" evidence="7">
    <location>
        <begin position="193"/>
        <end position="212"/>
    </location>
</feature>
<feature type="transmembrane region" description="Helical" evidence="7">
    <location>
        <begin position="295"/>
        <end position="313"/>
    </location>
</feature>
<dbReference type="PANTHER" id="PTHR10464">
    <property type="entry name" value="UREA TRANSPORTER"/>
    <property type="match status" value="1"/>
</dbReference>
<feature type="transmembrane region" description="Helical" evidence="7">
    <location>
        <begin position="95"/>
        <end position="113"/>
    </location>
</feature>
<organism evidence="9 10">
    <name type="scientific">Labilibaculum antarcticum</name>
    <dbReference type="NCBI Taxonomy" id="1717717"/>
    <lineage>
        <taxon>Bacteria</taxon>
        <taxon>Pseudomonadati</taxon>
        <taxon>Bacteroidota</taxon>
        <taxon>Bacteroidia</taxon>
        <taxon>Marinilabiliales</taxon>
        <taxon>Marinifilaceae</taxon>
        <taxon>Labilibaculum</taxon>
    </lineage>
</organism>
<evidence type="ECO:0000256" key="4">
    <source>
        <dbReference type="ARBA" id="ARBA00022692"/>
    </source>
</evidence>
<protein>
    <recommendedName>
        <fullName evidence="8">M23ase beta-sheet core domain-containing protein</fullName>
    </recommendedName>
</protein>
<feature type="domain" description="M23ase beta-sheet core" evidence="8">
    <location>
        <begin position="435"/>
        <end position="498"/>
    </location>
</feature>
<evidence type="ECO:0000256" key="5">
    <source>
        <dbReference type="ARBA" id="ARBA00022989"/>
    </source>
</evidence>
<feature type="transmembrane region" description="Helical" evidence="7">
    <location>
        <begin position="270"/>
        <end position="289"/>
    </location>
</feature>